<gene>
    <name evidence="3" type="ORF">CLODIP_2_CD13534</name>
</gene>
<comment type="caution">
    <text evidence="3">The sequence shown here is derived from an EMBL/GenBank/DDBJ whole genome shotgun (WGS) entry which is preliminary data.</text>
</comment>
<sequence length="124" mass="13362">MTHKLLALMAILASVLAAANADARRCNSQSPTVLQKIVNEMVDKSVSPMVCPPYGLTIGSVLAVGDNFCCYDITSLNFYCCDRNSITENTILNILGIVLVIAVLSAILSTIIYCLRRVLCPCCC</sequence>
<evidence type="ECO:0000256" key="1">
    <source>
        <dbReference type="SAM" id="Phobius"/>
    </source>
</evidence>
<accession>A0A8S1E0F5</accession>
<proteinExistence type="predicted"/>
<evidence type="ECO:0000313" key="4">
    <source>
        <dbReference type="Proteomes" id="UP000494165"/>
    </source>
</evidence>
<feature type="transmembrane region" description="Helical" evidence="1">
    <location>
        <begin position="91"/>
        <end position="115"/>
    </location>
</feature>
<protein>
    <submittedName>
        <fullName evidence="3">Uncharacterized protein</fullName>
    </submittedName>
</protein>
<keyword evidence="1" id="KW-0472">Membrane</keyword>
<keyword evidence="1" id="KW-0812">Transmembrane</keyword>
<feature type="signal peptide" evidence="2">
    <location>
        <begin position="1"/>
        <end position="17"/>
    </location>
</feature>
<organism evidence="3 4">
    <name type="scientific">Cloeon dipterum</name>
    <dbReference type="NCBI Taxonomy" id="197152"/>
    <lineage>
        <taxon>Eukaryota</taxon>
        <taxon>Metazoa</taxon>
        <taxon>Ecdysozoa</taxon>
        <taxon>Arthropoda</taxon>
        <taxon>Hexapoda</taxon>
        <taxon>Insecta</taxon>
        <taxon>Pterygota</taxon>
        <taxon>Palaeoptera</taxon>
        <taxon>Ephemeroptera</taxon>
        <taxon>Pisciforma</taxon>
        <taxon>Baetidae</taxon>
        <taxon>Cloeon</taxon>
    </lineage>
</organism>
<keyword evidence="1" id="KW-1133">Transmembrane helix</keyword>
<dbReference type="AlphaFoldDB" id="A0A8S1E0F5"/>
<dbReference type="Proteomes" id="UP000494165">
    <property type="component" value="Unassembled WGS sequence"/>
</dbReference>
<keyword evidence="4" id="KW-1185">Reference proteome</keyword>
<evidence type="ECO:0000256" key="2">
    <source>
        <dbReference type="SAM" id="SignalP"/>
    </source>
</evidence>
<name>A0A8S1E0F5_9INSE</name>
<keyword evidence="2" id="KW-0732">Signal</keyword>
<evidence type="ECO:0000313" key="3">
    <source>
        <dbReference type="EMBL" id="CAB3386422.1"/>
    </source>
</evidence>
<dbReference type="EMBL" id="CADEPI010000481">
    <property type="protein sequence ID" value="CAB3386422.1"/>
    <property type="molecule type" value="Genomic_DNA"/>
</dbReference>
<feature type="chain" id="PRO_5035823091" evidence="2">
    <location>
        <begin position="18"/>
        <end position="124"/>
    </location>
</feature>
<reference evidence="3 4" key="1">
    <citation type="submission" date="2020-04" db="EMBL/GenBank/DDBJ databases">
        <authorList>
            <person name="Alioto T."/>
            <person name="Alioto T."/>
            <person name="Gomez Garrido J."/>
        </authorList>
    </citation>
    <scope>NUCLEOTIDE SEQUENCE [LARGE SCALE GENOMIC DNA]</scope>
</reference>